<evidence type="ECO:0000256" key="1">
    <source>
        <dbReference type="ARBA" id="ARBA00007074"/>
    </source>
</evidence>
<dbReference type="PANTHER" id="PTHR47359">
    <property type="entry name" value="PEPTIDOGLYCAN DL-ENDOPEPTIDASE CWLO"/>
    <property type="match status" value="1"/>
</dbReference>
<evidence type="ECO:0000259" key="5">
    <source>
        <dbReference type="PROSITE" id="PS51935"/>
    </source>
</evidence>
<dbReference type="InterPro" id="IPR000064">
    <property type="entry name" value="NLP_P60_dom"/>
</dbReference>
<dbReference type="Pfam" id="PF00877">
    <property type="entry name" value="NLPC_P60"/>
    <property type="match status" value="1"/>
</dbReference>
<dbReference type="CDD" id="cd13399">
    <property type="entry name" value="Slt35-like"/>
    <property type="match status" value="1"/>
</dbReference>
<dbReference type="Pfam" id="PF01464">
    <property type="entry name" value="SLT"/>
    <property type="match status" value="1"/>
</dbReference>
<dbReference type="Gene3D" id="1.10.530.10">
    <property type="match status" value="1"/>
</dbReference>
<organism evidence="6 7">
    <name type="scientific">Nocardiopsis rhodophaea</name>
    <dbReference type="NCBI Taxonomy" id="280238"/>
    <lineage>
        <taxon>Bacteria</taxon>
        <taxon>Bacillati</taxon>
        <taxon>Actinomycetota</taxon>
        <taxon>Actinomycetes</taxon>
        <taxon>Streptosporangiales</taxon>
        <taxon>Nocardiopsidaceae</taxon>
        <taxon>Nocardiopsis</taxon>
    </lineage>
</organism>
<evidence type="ECO:0000256" key="3">
    <source>
        <dbReference type="ARBA" id="ARBA00022801"/>
    </source>
</evidence>
<dbReference type="Gene3D" id="3.90.1720.10">
    <property type="entry name" value="endopeptidase domain like (from Nostoc punctiforme)"/>
    <property type="match status" value="1"/>
</dbReference>
<dbReference type="InterPro" id="IPR038765">
    <property type="entry name" value="Papain-like_cys_pep_sf"/>
</dbReference>
<dbReference type="EMBL" id="BAAAPC010000008">
    <property type="protein sequence ID" value="GAA1996116.1"/>
    <property type="molecule type" value="Genomic_DNA"/>
</dbReference>
<keyword evidence="2" id="KW-0645">Protease</keyword>
<sequence length="357" mass="38242">MNGSSAAKWLGCGCLAAPFAAVMALIAFTMSLVSVKTDEDWTTTSAGANIRDGTVPEEYVEWIEKAAASCDTPGLTAPILAAQLWQESKFDPNIYGPPVRVSVNGVYGTYRAEGIAQFMSYTWPEWKIDANNNGKASPFDPPDAIMAQGKFMCSLLKQAKSSGIPGDPIELALAGYNAGFGAVQAANGIPRNGQTEYYVPKIMEKAQEFTDPNSDGGLIAGVNGDVAGAVQWAVAQQGTWYVYGGECKNPQKTTQGSPFHWTGQDYYNNCDCSSLMQQAYAKIGVNLPRTTFDQINVGKAVSPSDVKPGDLLFPHSGHVGMYIGNNKVVHAPYTGTVVKIADYNPGYWGAYGVRRVV</sequence>
<evidence type="ECO:0000313" key="7">
    <source>
        <dbReference type="Proteomes" id="UP001501585"/>
    </source>
</evidence>
<proteinExistence type="inferred from homology"/>
<evidence type="ECO:0000256" key="4">
    <source>
        <dbReference type="ARBA" id="ARBA00022807"/>
    </source>
</evidence>
<feature type="domain" description="NlpC/P60" evidence="5">
    <location>
        <begin position="228"/>
        <end position="357"/>
    </location>
</feature>
<name>A0ABN2T0R9_9ACTN</name>
<dbReference type="InterPro" id="IPR008258">
    <property type="entry name" value="Transglycosylase_SLT_dom_1"/>
</dbReference>
<evidence type="ECO:0000256" key="2">
    <source>
        <dbReference type="ARBA" id="ARBA00022670"/>
    </source>
</evidence>
<keyword evidence="7" id="KW-1185">Reference proteome</keyword>
<dbReference type="SUPFAM" id="SSF53955">
    <property type="entry name" value="Lysozyme-like"/>
    <property type="match status" value="1"/>
</dbReference>
<reference evidence="6 7" key="1">
    <citation type="journal article" date="2019" name="Int. J. Syst. Evol. Microbiol.">
        <title>The Global Catalogue of Microorganisms (GCM) 10K type strain sequencing project: providing services to taxonomists for standard genome sequencing and annotation.</title>
        <authorList>
            <consortium name="The Broad Institute Genomics Platform"/>
            <consortium name="The Broad Institute Genome Sequencing Center for Infectious Disease"/>
            <person name="Wu L."/>
            <person name="Ma J."/>
        </authorList>
    </citation>
    <scope>NUCLEOTIDE SEQUENCE [LARGE SCALE GENOMIC DNA]</scope>
    <source>
        <strain evidence="6 7">JCM 15313</strain>
    </source>
</reference>
<comment type="similarity">
    <text evidence="1">Belongs to the peptidase C40 family.</text>
</comment>
<gene>
    <name evidence="6" type="primary">tgdA</name>
    <name evidence="6" type="ORF">GCM10009799_23360</name>
</gene>
<accession>A0ABN2T0R9</accession>
<dbReference type="InterPro" id="IPR023346">
    <property type="entry name" value="Lysozyme-like_dom_sf"/>
</dbReference>
<protein>
    <submittedName>
        <fullName evidence="6">Transglycosylase TgdA</fullName>
    </submittedName>
</protein>
<evidence type="ECO:0000313" key="6">
    <source>
        <dbReference type="EMBL" id="GAA1996116.1"/>
    </source>
</evidence>
<comment type="caution">
    <text evidence="6">The sequence shown here is derived from an EMBL/GenBank/DDBJ whole genome shotgun (WGS) entry which is preliminary data.</text>
</comment>
<keyword evidence="4" id="KW-0788">Thiol protease</keyword>
<dbReference type="PANTHER" id="PTHR47359:SF3">
    <property type="entry name" value="NLP_P60 DOMAIN-CONTAINING PROTEIN-RELATED"/>
    <property type="match status" value="1"/>
</dbReference>
<dbReference type="SUPFAM" id="SSF54001">
    <property type="entry name" value="Cysteine proteinases"/>
    <property type="match status" value="1"/>
</dbReference>
<keyword evidence="3" id="KW-0378">Hydrolase</keyword>
<dbReference type="InterPro" id="IPR051794">
    <property type="entry name" value="PG_Endopeptidase_C40"/>
</dbReference>
<dbReference type="PROSITE" id="PS51935">
    <property type="entry name" value="NLPC_P60"/>
    <property type="match status" value="1"/>
</dbReference>
<dbReference type="Proteomes" id="UP001501585">
    <property type="component" value="Unassembled WGS sequence"/>
</dbReference>